<dbReference type="STRING" id="137265.SAMN05421684_0312"/>
<protein>
    <recommendedName>
        <fullName evidence="5">C5a peptidase/Subtilisin-like protease SBT2-like Fn3-like domain-containing protein</fullName>
    </recommendedName>
</protein>
<evidence type="ECO:0000256" key="2">
    <source>
        <dbReference type="ARBA" id="ARBA00022729"/>
    </source>
</evidence>
<evidence type="ECO:0000256" key="3">
    <source>
        <dbReference type="SAM" id="Phobius"/>
    </source>
</evidence>
<comment type="similarity">
    <text evidence="1">Belongs to the peptidase S8 family.</text>
</comment>
<dbReference type="EMBL" id="FNQB01000001">
    <property type="protein sequence ID" value="SDY55031.1"/>
    <property type="molecule type" value="Genomic_DNA"/>
</dbReference>
<feature type="domain" description="C5a peptidase/Subtilisin-like protease SBT2-like Fn3-like" evidence="5">
    <location>
        <begin position="60"/>
        <end position="144"/>
    </location>
</feature>
<feature type="chain" id="PRO_5011702251" description="C5a peptidase/Subtilisin-like protease SBT2-like Fn3-like domain-containing protein" evidence="4">
    <location>
        <begin position="27"/>
        <end position="346"/>
    </location>
</feature>
<dbReference type="OrthoDB" id="4336304at2"/>
<evidence type="ECO:0000256" key="1">
    <source>
        <dbReference type="ARBA" id="ARBA00011073"/>
    </source>
</evidence>
<keyword evidence="3" id="KW-1133">Transmembrane helix</keyword>
<evidence type="ECO:0000256" key="4">
    <source>
        <dbReference type="SAM" id="SignalP"/>
    </source>
</evidence>
<reference evidence="7" key="1">
    <citation type="submission" date="2016-10" db="EMBL/GenBank/DDBJ databases">
        <authorList>
            <person name="Varghese N."/>
            <person name="Submissions S."/>
        </authorList>
    </citation>
    <scope>NUCLEOTIDE SEQUENCE [LARGE SCALE GENOMIC DNA]</scope>
    <source>
        <strain evidence="7">DSM 44718</strain>
    </source>
</reference>
<dbReference type="InterPro" id="IPR010435">
    <property type="entry name" value="C5a/SBT2-like_Fn3"/>
</dbReference>
<accession>A0A1H3KSE3</accession>
<gene>
    <name evidence="6" type="ORF">SAMN05421684_0312</name>
</gene>
<dbReference type="AlphaFoldDB" id="A0A1H3KSE3"/>
<evidence type="ECO:0000259" key="5">
    <source>
        <dbReference type="Pfam" id="PF06280"/>
    </source>
</evidence>
<organism evidence="6 7">
    <name type="scientific">Asanoa ishikariensis</name>
    <dbReference type="NCBI Taxonomy" id="137265"/>
    <lineage>
        <taxon>Bacteria</taxon>
        <taxon>Bacillati</taxon>
        <taxon>Actinomycetota</taxon>
        <taxon>Actinomycetes</taxon>
        <taxon>Micromonosporales</taxon>
        <taxon>Micromonosporaceae</taxon>
        <taxon>Asanoa</taxon>
    </lineage>
</organism>
<keyword evidence="3" id="KW-0812">Transmembrane</keyword>
<dbReference type="RefSeq" id="WP_090786271.1">
    <property type="nucleotide sequence ID" value="NZ_BOND01000031.1"/>
</dbReference>
<evidence type="ECO:0000313" key="7">
    <source>
        <dbReference type="Proteomes" id="UP000199632"/>
    </source>
</evidence>
<feature type="transmembrane region" description="Helical" evidence="3">
    <location>
        <begin position="291"/>
        <end position="315"/>
    </location>
</feature>
<name>A0A1H3KSE3_9ACTN</name>
<sequence>MRAFRTLVALAAALTATGLFGSPAQAADGDVAWTVRTASNSFGADRSSFSYAVNPGGKVDDTMVVANHGKTALDLAVYAADGFTTQTGQLDLLTRDKQSKAIGVWLRAGGEQVTVQPGKSVDVPFTVAVPDNATPGDYVGGVVTSLTQPDQEQGINVERRLGIRVKLRVGGELTPQLTIENLHVAYAGPGNPFGKGDATVTYTIHNTGNAIESAQQAVSLSGPFGWLKASASSVQPTPELLPGESWTVTVPVHGVAPAVRLAATATLTPLVTDASGSTTALDTIAATAHGWAVPWTLVLFVVVLIAVVVAIVVLTRRGRAQRKAREDARVQEAVKQAIRAKEAQTS</sequence>
<dbReference type="Pfam" id="PF06280">
    <property type="entry name" value="fn3_5"/>
    <property type="match status" value="1"/>
</dbReference>
<evidence type="ECO:0000313" key="6">
    <source>
        <dbReference type="EMBL" id="SDY55031.1"/>
    </source>
</evidence>
<proteinExistence type="inferred from homology"/>
<feature type="signal peptide" evidence="4">
    <location>
        <begin position="1"/>
        <end position="26"/>
    </location>
</feature>
<keyword evidence="3" id="KW-0472">Membrane</keyword>
<keyword evidence="7" id="KW-1185">Reference proteome</keyword>
<dbReference type="Proteomes" id="UP000199632">
    <property type="component" value="Unassembled WGS sequence"/>
</dbReference>
<keyword evidence="2 4" id="KW-0732">Signal</keyword>